<name>A0A2N9YBA0_9GAMM</name>
<keyword evidence="6" id="KW-0812">Transmembrane</keyword>
<dbReference type="AlphaFoldDB" id="A0A2N9YBA0"/>
<dbReference type="InterPro" id="IPR036737">
    <property type="entry name" value="OmpA-like_sf"/>
</dbReference>
<dbReference type="Gene3D" id="3.30.1330.60">
    <property type="entry name" value="OmpA-like domain"/>
    <property type="match status" value="1"/>
</dbReference>
<evidence type="ECO:0000256" key="2">
    <source>
        <dbReference type="ARBA" id="ARBA00023136"/>
    </source>
</evidence>
<gene>
    <name evidence="8" type="ORF">BLE401_02775</name>
</gene>
<comment type="subcellular location">
    <subcellularLocation>
        <location evidence="1">Cell outer membrane</location>
    </subcellularLocation>
</comment>
<dbReference type="PRINTS" id="PR01021">
    <property type="entry name" value="OMPADOMAIN"/>
</dbReference>
<evidence type="ECO:0000256" key="3">
    <source>
        <dbReference type="ARBA" id="ARBA00023237"/>
    </source>
</evidence>
<dbReference type="InterPro" id="IPR006664">
    <property type="entry name" value="OMP_bac"/>
</dbReference>
<protein>
    <submittedName>
        <fullName evidence="8">OmpA family protein</fullName>
    </submittedName>
</protein>
<dbReference type="InterPro" id="IPR050330">
    <property type="entry name" value="Bact_OuterMem_StrucFunc"/>
</dbReference>
<evidence type="ECO:0000313" key="8">
    <source>
        <dbReference type="EMBL" id="AUI67724.1"/>
    </source>
</evidence>
<keyword evidence="3" id="KW-0998">Cell outer membrane</keyword>
<feature type="region of interest" description="Disordered" evidence="5">
    <location>
        <begin position="65"/>
        <end position="85"/>
    </location>
</feature>
<evidence type="ECO:0000256" key="5">
    <source>
        <dbReference type="SAM" id="MobiDB-lite"/>
    </source>
</evidence>
<keyword evidence="6" id="KW-1133">Transmembrane helix</keyword>
<evidence type="ECO:0000259" key="7">
    <source>
        <dbReference type="PROSITE" id="PS51123"/>
    </source>
</evidence>
<keyword evidence="2 4" id="KW-0472">Membrane</keyword>
<dbReference type="RefSeq" id="WP_062148964.1">
    <property type="nucleotide sequence ID" value="NZ_CP012373.2"/>
</dbReference>
<dbReference type="PROSITE" id="PS51123">
    <property type="entry name" value="OMPA_2"/>
    <property type="match status" value="1"/>
</dbReference>
<keyword evidence="9" id="KW-1185">Reference proteome</keyword>
<organism evidence="8 9">
    <name type="scientific">Beggiatoa leptomitoformis</name>
    <dbReference type="NCBI Taxonomy" id="288004"/>
    <lineage>
        <taxon>Bacteria</taxon>
        <taxon>Pseudomonadati</taxon>
        <taxon>Pseudomonadota</taxon>
        <taxon>Gammaproteobacteria</taxon>
        <taxon>Thiotrichales</taxon>
        <taxon>Thiotrichaceae</taxon>
        <taxon>Beggiatoa</taxon>
    </lineage>
</organism>
<dbReference type="OrthoDB" id="6195779at2"/>
<feature type="transmembrane region" description="Helical" evidence="6">
    <location>
        <begin position="21"/>
        <end position="43"/>
    </location>
</feature>
<dbReference type="InterPro" id="IPR006665">
    <property type="entry name" value="OmpA-like"/>
</dbReference>
<dbReference type="PRINTS" id="PR01023">
    <property type="entry name" value="NAFLGMOTY"/>
</dbReference>
<dbReference type="PANTHER" id="PTHR30329:SF21">
    <property type="entry name" value="LIPOPROTEIN YIAD-RELATED"/>
    <property type="match status" value="1"/>
</dbReference>
<dbReference type="EMBL" id="CP018889">
    <property type="protein sequence ID" value="AUI67724.1"/>
    <property type="molecule type" value="Genomic_DNA"/>
</dbReference>
<accession>A0A2N9YBA0</accession>
<dbReference type="Pfam" id="PF00691">
    <property type="entry name" value="OmpA"/>
    <property type="match status" value="1"/>
</dbReference>
<feature type="domain" description="OmpA-like" evidence="7">
    <location>
        <begin position="250"/>
        <end position="367"/>
    </location>
</feature>
<dbReference type="PANTHER" id="PTHR30329">
    <property type="entry name" value="STATOR ELEMENT OF FLAGELLAR MOTOR COMPLEX"/>
    <property type="match status" value="1"/>
</dbReference>
<dbReference type="Proteomes" id="UP000234271">
    <property type="component" value="Chromosome"/>
</dbReference>
<reference evidence="9" key="1">
    <citation type="submission" date="2016-12" db="EMBL/GenBank/DDBJ databases">
        <title>Complete Genome Sequence of Beggiatoa leptomitiformis D-401.</title>
        <authorList>
            <person name="Fomenkov A."/>
            <person name="Vincze T."/>
            <person name="Grabovich M."/>
            <person name="Anton B.P."/>
            <person name="Dubinina G."/>
            <person name="Orlova M."/>
            <person name="Belousova E."/>
            <person name="Roberts R.J."/>
        </authorList>
    </citation>
    <scope>NUCLEOTIDE SEQUENCE [LARGE SCALE GENOMIC DNA]</scope>
    <source>
        <strain evidence="9">D-401</strain>
    </source>
</reference>
<evidence type="ECO:0000256" key="4">
    <source>
        <dbReference type="PROSITE-ProRule" id="PRU00473"/>
    </source>
</evidence>
<evidence type="ECO:0000256" key="6">
    <source>
        <dbReference type="SAM" id="Phobius"/>
    </source>
</evidence>
<evidence type="ECO:0000313" key="9">
    <source>
        <dbReference type="Proteomes" id="UP000234271"/>
    </source>
</evidence>
<proteinExistence type="predicted"/>
<dbReference type="SUPFAM" id="SSF103088">
    <property type="entry name" value="OmpA-like"/>
    <property type="match status" value="1"/>
</dbReference>
<dbReference type="CDD" id="cd07185">
    <property type="entry name" value="OmpA_C-like"/>
    <property type="match status" value="1"/>
</dbReference>
<sequence>MTAPAPPKKSLPKEILSNTKGLMILGGILSVALLISGTIYFIYDSIFGTNEPVAKVVPPPKVVETATKPVPTPAPTTSPPNKSTEQIEYEARINRRVTVKTPPPDIYWTEANQVILNLENERRALITELSEHLGVSPAQINAPQPKTGAYSLQQASTQAPVPVVEPILVTSSWMSLSEQLIQTEKLWIALVNTAKQRFSPTLPVEPTPAPVEKMGNTNELHAQATTNATLLLPTTSPAESSENSSETQLTTMGYRLVLEDISFEADSADLLAGTLHKLNKFAAILEQYPNRFVLIEGHADDQGDSTRNITLSQQRAEAVRFALMTSGVAKERMILKSYGDTLPLANNNTEAGRLKNRRVEITLLNEGIRTP</sequence>
<evidence type="ECO:0000256" key="1">
    <source>
        <dbReference type="ARBA" id="ARBA00004442"/>
    </source>
</evidence>
<dbReference type="GO" id="GO:0009279">
    <property type="term" value="C:cell outer membrane"/>
    <property type="evidence" value="ECO:0007669"/>
    <property type="project" value="UniProtKB-SubCell"/>
</dbReference>